<dbReference type="AlphaFoldDB" id="A0A5B7K3U8"/>
<reference evidence="2 3" key="1">
    <citation type="submission" date="2019-05" db="EMBL/GenBank/DDBJ databases">
        <title>Another draft genome of Portunus trituberculatus and its Hox gene families provides insights of decapod evolution.</title>
        <authorList>
            <person name="Jeong J.-H."/>
            <person name="Song I."/>
            <person name="Kim S."/>
            <person name="Choi T."/>
            <person name="Kim D."/>
            <person name="Ryu S."/>
            <person name="Kim W."/>
        </authorList>
    </citation>
    <scope>NUCLEOTIDE SEQUENCE [LARGE SCALE GENOMIC DNA]</scope>
    <source>
        <tissue evidence="2">Muscle</tissue>
    </source>
</reference>
<feature type="region of interest" description="Disordered" evidence="1">
    <location>
        <begin position="31"/>
        <end position="50"/>
    </location>
</feature>
<organism evidence="2 3">
    <name type="scientific">Portunus trituberculatus</name>
    <name type="common">Swimming crab</name>
    <name type="synonym">Neptunus trituberculatus</name>
    <dbReference type="NCBI Taxonomy" id="210409"/>
    <lineage>
        <taxon>Eukaryota</taxon>
        <taxon>Metazoa</taxon>
        <taxon>Ecdysozoa</taxon>
        <taxon>Arthropoda</taxon>
        <taxon>Crustacea</taxon>
        <taxon>Multicrustacea</taxon>
        <taxon>Malacostraca</taxon>
        <taxon>Eumalacostraca</taxon>
        <taxon>Eucarida</taxon>
        <taxon>Decapoda</taxon>
        <taxon>Pleocyemata</taxon>
        <taxon>Brachyura</taxon>
        <taxon>Eubrachyura</taxon>
        <taxon>Portunoidea</taxon>
        <taxon>Portunidae</taxon>
        <taxon>Portuninae</taxon>
        <taxon>Portunus</taxon>
    </lineage>
</organism>
<name>A0A5B7K3U8_PORTR</name>
<sequence>MRGQHETQQIRGRGCVWSGAETLKAAASSLDRMSTKCGAQGPLGSETNRSAATPLRVCSEQLFSFHGLIVPVLTDDVGLSSDRRPAVSVLANHTLQFVITRNKHVGRQFEHAASSHTVQSVSR</sequence>
<gene>
    <name evidence="2" type="ORF">E2C01_099445</name>
</gene>
<dbReference type="EMBL" id="VSRR010137905">
    <property type="protein sequence ID" value="MPD03791.1"/>
    <property type="molecule type" value="Genomic_DNA"/>
</dbReference>
<accession>A0A5B7K3U8</accession>
<dbReference type="Proteomes" id="UP000324222">
    <property type="component" value="Unassembled WGS sequence"/>
</dbReference>
<comment type="caution">
    <text evidence="2">The sequence shown here is derived from an EMBL/GenBank/DDBJ whole genome shotgun (WGS) entry which is preliminary data.</text>
</comment>
<evidence type="ECO:0000313" key="2">
    <source>
        <dbReference type="EMBL" id="MPD03791.1"/>
    </source>
</evidence>
<proteinExistence type="predicted"/>
<protein>
    <submittedName>
        <fullName evidence="2">Uncharacterized protein</fullName>
    </submittedName>
</protein>
<evidence type="ECO:0000313" key="3">
    <source>
        <dbReference type="Proteomes" id="UP000324222"/>
    </source>
</evidence>
<keyword evidence="3" id="KW-1185">Reference proteome</keyword>
<evidence type="ECO:0000256" key="1">
    <source>
        <dbReference type="SAM" id="MobiDB-lite"/>
    </source>
</evidence>